<keyword evidence="1" id="KW-1133">Transmembrane helix</keyword>
<keyword evidence="1" id="KW-0472">Membrane</keyword>
<dbReference type="RefSeq" id="WP_009382003.1">
    <property type="nucleotide sequence ID" value="NZ_AMSQ01000002.1"/>
</dbReference>
<name>K9B945_9STAP</name>
<keyword evidence="3" id="KW-1185">Reference proteome</keyword>
<evidence type="ECO:0000256" key="1">
    <source>
        <dbReference type="SAM" id="Phobius"/>
    </source>
</evidence>
<comment type="caution">
    <text evidence="2">The sequence shown here is derived from an EMBL/GenBank/DDBJ whole genome shotgun (WGS) entry which is preliminary data.</text>
</comment>
<organism evidence="2 3">
    <name type="scientific">Staphylococcus massiliensis S46</name>
    <dbReference type="NCBI Taxonomy" id="1229783"/>
    <lineage>
        <taxon>Bacteria</taxon>
        <taxon>Bacillati</taxon>
        <taxon>Bacillota</taxon>
        <taxon>Bacilli</taxon>
        <taxon>Bacillales</taxon>
        <taxon>Staphylococcaceae</taxon>
        <taxon>Staphylococcus</taxon>
    </lineage>
</organism>
<evidence type="ECO:0008006" key="4">
    <source>
        <dbReference type="Google" id="ProtNLM"/>
    </source>
</evidence>
<dbReference type="AlphaFoldDB" id="K9B945"/>
<dbReference type="STRING" id="1229783.C273_01570"/>
<dbReference type="Proteomes" id="UP000009885">
    <property type="component" value="Unassembled WGS sequence"/>
</dbReference>
<sequence length="146" mass="16955">MEKEAFYKHVQKQLWFLNFKEKQKLKTVIQHDKTGEKVEHQNPNAYAQNFLKTYIFKDKPVTKGNLISALVGLFISNILGLGLFLFGLITLLNSVHHFIRPMNDLSVMNNTLILLGSVIIMLVSIFFLKVTIGYFTKKLLMYKFNQ</sequence>
<gene>
    <name evidence="2" type="ORF">C273_01570</name>
</gene>
<feature type="transmembrane region" description="Helical" evidence="1">
    <location>
        <begin position="66"/>
        <end position="92"/>
    </location>
</feature>
<accession>K9B945</accession>
<dbReference type="eggNOG" id="ENOG503057P">
    <property type="taxonomic scope" value="Bacteria"/>
</dbReference>
<reference evidence="2 3" key="1">
    <citation type="journal article" date="2013" name="Genome Announc.">
        <title>Genome Sequence of Staphylococcus massiliensis Strain S46, Isolated from the Surface of Healthy Human Skin.</title>
        <authorList>
            <person name="Srivastav R."/>
            <person name="Singh A."/>
            <person name="Jangir P.K."/>
            <person name="Kumari C."/>
            <person name="Muduli S."/>
            <person name="Sharma R."/>
        </authorList>
    </citation>
    <scope>NUCLEOTIDE SEQUENCE [LARGE SCALE GENOMIC DNA]</scope>
    <source>
        <strain evidence="2 3">S46</strain>
    </source>
</reference>
<evidence type="ECO:0000313" key="2">
    <source>
        <dbReference type="EMBL" id="EKU50290.1"/>
    </source>
</evidence>
<protein>
    <recommendedName>
        <fullName evidence="4">Staphylococcal protein</fullName>
    </recommendedName>
</protein>
<proteinExistence type="predicted"/>
<keyword evidence="1" id="KW-0812">Transmembrane</keyword>
<dbReference type="OrthoDB" id="2414574at2"/>
<dbReference type="EMBL" id="AMSQ01000002">
    <property type="protein sequence ID" value="EKU50290.1"/>
    <property type="molecule type" value="Genomic_DNA"/>
</dbReference>
<dbReference type="PATRIC" id="fig|1229783.3.peg.320"/>
<evidence type="ECO:0000313" key="3">
    <source>
        <dbReference type="Proteomes" id="UP000009885"/>
    </source>
</evidence>
<feature type="transmembrane region" description="Helical" evidence="1">
    <location>
        <begin position="112"/>
        <end position="135"/>
    </location>
</feature>